<dbReference type="Gene3D" id="1.20.5.110">
    <property type="match status" value="1"/>
</dbReference>
<dbReference type="RefSeq" id="WP_191139665.1">
    <property type="nucleotide sequence ID" value="NZ_JACXAG020000003.1"/>
</dbReference>
<keyword evidence="15" id="KW-1185">Reference proteome</keyword>
<evidence type="ECO:0000256" key="4">
    <source>
        <dbReference type="ARBA" id="ARBA00022692"/>
    </source>
</evidence>
<name>A0A926N5Z5_9BACL</name>
<evidence type="ECO:0000256" key="10">
    <source>
        <dbReference type="ARBA" id="ARBA00023136"/>
    </source>
</evidence>
<evidence type="ECO:0000256" key="5">
    <source>
        <dbReference type="ARBA" id="ARBA00022826"/>
    </source>
</evidence>
<evidence type="ECO:0000313" key="14">
    <source>
        <dbReference type="EMBL" id="MBD1372259.1"/>
    </source>
</evidence>
<keyword evidence="7" id="KW-0630">Potassium</keyword>
<dbReference type="AlphaFoldDB" id="A0A926N5Z5"/>
<keyword evidence="10 12" id="KW-0472">Membrane</keyword>
<reference evidence="14" key="1">
    <citation type="submission" date="2020-09" db="EMBL/GenBank/DDBJ databases">
        <title>A novel bacterium of genus Hazenella, isolated from South China Sea.</title>
        <authorList>
            <person name="Huang H."/>
            <person name="Mo K."/>
            <person name="Hu Y."/>
        </authorList>
    </citation>
    <scope>NUCLEOTIDE SEQUENCE</scope>
    <source>
        <strain evidence="14">IB182357</strain>
    </source>
</reference>
<keyword evidence="6" id="KW-0851">Voltage-gated channel</keyword>
<dbReference type="Pfam" id="PF00520">
    <property type="entry name" value="Ion_trans"/>
    <property type="match status" value="1"/>
</dbReference>
<protein>
    <submittedName>
        <fullName evidence="14">Potassium channel family protein</fullName>
    </submittedName>
</protein>
<keyword evidence="5" id="KW-0631">Potassium channel</keyword>
<dbReference type="Gene3D" id="1.10.287.70">
    <property type="match status" value="1"/>
</dbReference>
<keyword evidence="9" id="KW-0406">Ion transport</keyword>
<dbReference type="InterPro" id="IPR028325">
    <property type="entry name" value="VG_K_chnl"/>
</dbReference>
<gene>
    <name evidence="14" type="ORF">IC620_07765</name>
</gene>
<evidence type="ECO:0000313" key="15">
    <source>
        <dbReference type="Proteomes" id="UP000661691"/>
    </source>
</evidence>
<accession>A0A926N5Z5</accession>
<dbReference type="GO" id="GO:0005249">
    <property type="term" value="F:voltage-gated potassium channel activity"/>
    <property type="evidence" value="ECO:0007669"/>
    <property type="project" value="InterPro"/>
</dbReference>
<proteinExistence type="predicted"/>
<evidence type="ECO:0000256" key="8">
    <source>
        <dbReference type="ARBA" id="ARBA00022989"/>
    </source>
</evidence>
<evidence type="ECO:0000256" key="9">
    <source>
        <dbReference type="ARBA" id="ARBA00023065"/>
    </source>
</evidence>
<dbReference type="PANTHER" id="PTHR11537">
    <property type="entry name" value="VOLTAGE-GATED POTASSIUM CHANNEL"/>
    <property type="match status" value="1"/>
</dbReference>
<dbReference type="EMBL" id="JACXAH010000008">
    <property type="protein sequence ID" value="MBD1372259.1"/>
    <property type="molecule type" value="Genomic_DNA"/>
</dbReference>
<evidence type="ECO:0000256" key="7">
    <source>
        <dbReference type="ARBA" id="ARBA00022958"/>
    </source>
</evidence>
<evidence type="ECO:0000256" key="6">
    <source>
        <dbReference type="ARBA" id="ARBA00022882"/>
    </source>
</evidence>
<comment type="subcellular location">
    <subcellularLocation>
        <location evidence="1">Membrane</location>
        <topology evidence="1">Multi-pass membrane protein</topology>
    </subcellularLocation>
</comment>
<dbReference type="SUPFAM" id="SSF81324">
    <property type="entry name" value="Voltage-gated potassium channels"/>
    <property type="match status" value="1"/>
</dbReference>
<evidence type="ECO:0000259" key="13">
    <source>
        <dbReference type="Pfam" id="PF00520"/>
    </source>
</evidence>
<dbReference type="PRINTS" id="PR00169">
    <property type="entry name" value="KCHANNEL"/>
</dbReference>
<dbReference type="InterPro" id="IPR027359">
    <property type="entry name" value="Volt_channel_dom_sf"/>
</dbReference>
<keyword evidence="4 12" id="KW-0812">Transmembrane</keyword>
<keyword evidence="2" id="KW-0813">Transport</keyword>
<organism evidence="14 15">
    <name type="scientific">Polycladospora coralii</name>
    <dbReference type="NCBI Taxonomy" id="2771432"/>
    <lineage>
        <taxon>Bacteria</taxon>
        <taxon>Bacillati</taxon>
        <taxon>Bacillota</taxon>
        <taxon>Bacilli</taxon>
        <taxon>Bacillales</taxon>
        <taxon>Thermoactinomycetaceae</taxon>
        <taxon>Polycladospora</taxon>
    </lineage>
</organism>
<keyword evidence="3" id="KW-0633">Potassium transport</keyword>
<evidence type="ECO:0000256" key="2">
    <source>
        <dbReference type="ARBA" id="ARBA00022448"/>
    </source>
</evidence>
<keyword evidence="8 12" id="KW-1133">Transmembrane helix</keyword>
<dbReference type="GO" id="GO:0008076">
    <property type="term" value="C:voltage-gated potassium channel complex"/>
    <property type="evidence" value="ECO:0007669"/>
    <property type="project" value="InterPro"/>
</dbReference>
<dbReference type="Gene3D" id="1.20.120.350">
    <property type="entry name" value="Voltage-gated potassium channels. Chain C"/>
    <property type="match status" value="1"/>
</dbReference>
<evidence type="ECO:0000256" key="1">
    <source>
        <dbReference type="ARBA" id="ARBA00004141"/>
    </source>
</evidence>
<comment type="caution">
    <text evidence="14">The sequence shown here is derived from an EMBL/GenBank/DDBJ whole genome shotgun (WGS) entry which is preliminary data.</text>
</comment>
<dbReference type="PANTHER" id="PTHR11537:SF254">
    <property type="entry name" value="POTASSIUM VOLTAGE-GATED CHANNEL PROTEIN SHAB"/>
    <property type="match status" value="1"/>
</dbReference>
<feature type="transmembrane region" description="Helical" evidence="12">
    <location>
        <begin position="16"/>
        <end position="35"/>
    </location>
</feature>
<evidence type="ECO:0000256" key="3">
    <source>
        <dbReference type="ARBA" id="ARBA00022538"/>
    </source>
</evidence>
<sequence>MKKRLFELHKSQPLRVAYESFIALLLFTYIIVLMQDTFGDQLTPDQQPIFTNEQVLLMDRILILFFVIEYVIRLSFAKNKWQFVRKNWFDLIAMIPFDQYFRIARFMRILRLIRLIRLSFILSGLIKNKDIRMSFIIVGLIMFWGGTGFYYIEHEVNPNISSYMDAIWWVVVTTTTVGYGDISPVTLGGRIIAVVLMFTGIGLIGSFTAGIASEFLDHLNRSKQKPQANENKIRTNTIEYIQEQVVQVDKLSDEEYQQLIRLISSLRAPKQEKDPS</sequence>
<keyword evidence="11 14" id="KW-0407">Ion channel</keyword>
<dbReference type="Proteomes" id="UP000661691">
    <property type="component" value="Unassembled WGS sequence"/>
</dbReference>
<feature type="transmembrane region" description="Helical" evidence="12">
    <location>
        <begin position="163"/>
        <end position="179"/>
    </location>
</feature>
<feature type="transmembrane region" description="Helical" evidence="12">
    <location>
        <begin position="191"/>
        <end position="216"/>
    </location>
</feature>
<dbReference type="InterPro" id="IPR005821">
    <property type="entry name" value="Ion_trans_dom"/>
</dbReference>
<feature type="domain" description="Ion transport" evidence="13">
    <location>
        <begin position="18"/>
        <end position="215"/>
    </location>
</feature>
<feature type="transmembrane region" description="Helical" evidence="12">
    <location>
        <begin position="132"/>
        <end position="151"/>
    </location>
</feature>
<evidence type="ECO:0000256" key="12">
    <source>
        <dbReference type="SAM" id="Phobius"/>
    </source>
</evidence>
<evidence type="ECO:0000256" key="11">
    <source>
        <dbReference type="ARBA" id="ARBA00023303"/>
    </source>
</evidence>
<feature type="transmembrane region" description="Helical" evidence="12">
    <location>
        <begin position="55"/>
        <end position="76"/>
    </location>
</feature>
<dbReference type="GO" id="GO:0001508">
    <property type="term" value="P:action potential"/>
    <property type="evidence" value="ECO:0007669"/>
    <property type="project" value="TreeGrafter"/>
</dbReference>